<dbReference type="InterPro" id="IPR010105">
    <property type="entry name" value="TonB_sidphr_rcpt"/>
</dbReference>
<evidence type="ECO:0000259" key="12">
    <source>
        <dbReference type="Pfam" id="PF00593"/>
    </source>
</evidence>
<dbReference type="AlphaFoldDB" id="A0A2D2DPC7"/>
<organism evidence="14 15">
    <name type="scientific">Massilia violaceinigra</name>
    <dbReference type="NCBI Taxonomy" id="2045208"/>
    <lineage>
        <taxon>Bacteria</taxon>
        <taxon>Pseudomonadati</taxon>
        <taxon>Pseudomonadota</taxon>
        <taxon>Betaproteobacteria</taxon>
        <taxon>Burkholderiales</taxon>
        <taxon>Oxalobacteraceae</taxon>
        <taxon>Telluria group</taxon>
        <taxon>Massilia</taxon>
    </lineage>
</organism>
<evidence type="ECO:0000256" key="10">
    <source>
        <dbReference type="PROSITE-ProRule" id="PRU01360"/>
    </source>
</evidence>
<evidence type="ECO:0000256" key="1">
    <source>
        <dbReference type="ARBA" id="ARBA00004571"/>
    </source>
</evidence>
<name>A0A2D2DPC7_9BURK</name>
<dbReference type="GO" id="GO:0015344">
    <property type="term" value="F:siderophore uptake transmembrane transporter activity"/>
    <property type="evidence" value="ECO:0007669"/>
    <property type="project" value="TreeGrafter"/>
</dbReference>
<dbReference type="GO" id="GO:0015891">
    <property type="term" value="P:siderophore transport"/>
    <property type="evidence" value="ECO:0007669"/>
    <property type="project" value="InterPro"/>
</dbReference>
<feature type="domain" description="TonB-dependent receptor-like beta-barrel" evidence="12">
    <location>
        <begin position="344"/>
        <end position="733"/>
    </location>
</feature>
<evidence type="ECO:0000313" key="15">
    <source>
        <dbReference type="Proteomes" id="UP000229897"/>
    </source>
</evidence>
<evidence type="ECO:0000256" key="8">
    <source>
        <dbReference type="ARBA" id="ARBA00023170"/>
    </source>
</evidence>
<sequence>MRNARGVVLPVSYSSFFLFADAIARQWRTRIRSPLARGACRGGGVRLRELSPPGTRSFTMSDASMMHSSQTRPNPIRPIVAAVALLCASAAWAGQTTVMPTVTIQAAAEDEGLGLKRQNATASRLDLTAQDVPASVESLGAASIEARGDVRLKDAVTRTTGLTDISSPGNGIGYAARGFSGNSAIAILENGQRPQVGSGTATYPSDPWGYEYIEVLRGPGSVVHGSGTTGATINAVRKAPAGATSLEAMAGIGGGRALRAGVGVTGALGESGAFRVDAYADRSDGLIERGNARHGKVLTSLAYALTPAIDLAMQLDHLEQKPQRYFGTPLINGALARALRKQNYNVGDADIGFDDDKALVRLSWRVSPALTVTDELVYMKARRHWRNAETYDYDPQAKVVERSDYIAIGHDQEQSGNRLEARWNAGANRVVAGWEAATINFTHTNNAPYGGASSVAPTGFNPGRFDSPDLLRPNFTTRTRSNALYAEDSYALSETLLLLAGLRNDRYKVGRVSLLGAAGFTSTLQSTAVRLGLTWKLGDDTSLYGQLSSGSDPVTSLLSLNLANSAYKLTRSRQVETGLKQSLTGGKAQWTAALYRIRKDDIITRDPSNPALSVQGGAQSSQGAELSASVALAPAWRLDANGVYTDAAFDRLIESGNASRAGKRPAGAPKSSANLWLSYRAGGWRAGTGARYVGQRFIDNGNTQSLAAYTTLDATLGWQVSRHVLVQLNLRNLADKLYASTSYGDSQYLLGERRHAELTVQWRH</sequence>
<dbReference type="PANTHER" id="PTHR32552:SF84">
    <property type="entry name" value="TONB-DEPENDENT RECEPTOR-RELATED"/>
    <property type="match status" value="1"/>
</dbReference>
<keyword evidence="15" id="KW-1185">Reference proteome</keyword>
<evidence type="ECO:0000256" key="6">
    <source>
        <dbReference type="ARBA" id="ARBA00023077"/>
    </source>
</evidence>
<dbReference type="KEGG" id="mass:CR152_21590"/>
<accession>A0A2D2DPC7</accession>
<keyword evidence="9 10" id="KW-0998">Cell outer membrane</keyword>
<dbReference type="Pfam" id="PF00593">
    <property type="entry name" value="TonB_dep_Rec_b-barrel"/>
    <property type="match status" value="1"/>
</dbReference>
<dbReference type="InterPro" id="IPR039426">
    <property type="entry name" value="TonB-dep_rcpt-like"/>
</dbReference>
<evidence type="ECO:0000256" key="4">
    <source>
        <dbReference type="ARBA" id="ARBA00022452"/>
    </source>
</evidence>
<dbReference type="Proteomes" id="UP000229897">
    <property type="component" value="Chromosome"/>
</dbReference>
<dbReference type="InterPro" id="IPR012910">
    <property type="entry name" value="Plug_dom"/>
</dbReference>
<keyword evidence="8 14" id="KW-0675">Receptor</keyword>
<comment type="similarity">
    <text evidence="2 10 11">Belongs to the TonB-dependent receptor family.</text>
</comment>
<dbReference type="InterPro" id="IPR036942">
    <property type="entry name" value="Beta-barrel_TonB_sf"/>
</dbReference>
<dbReference type="InterPro" id="IPR000531">
    <property type="entry name" value="Beta-barrel_TonB"/>
</dbReference>
<evidence type="ECO:0000256" key="5">
    <source>
        <dbReference type="ARBA" id="ARBA00022692"/>
    </source>
</evidence>
<dbReference type="Gene3D" id="2.40.170.20">
    <property type="entry name" value="TonB-dependent receptor, beta-barrel domain"/>
    <property type="match status" value="1"/>
</dbReference>
<dbReference type="InterPro" id="IPR037066">
    <property type="entry name" value="Plug_dom_sf"/>
</dbReference>
<keyword evidence="5 10" id="KW-0812">Transmembrane</keyword>
<keyword evidence="6 11" id="KW-0798">TonB box</keyword>
<protein>
    <submittedName>
        <fullName evidence="14">TonB-dependent siderophore receptor</fullName>
    </submittedName>
</protein>
<dbReference type="Pfam" id="PF07715">
    <property type="entry name" value="Plug"/>
    <property type="match status" value="1"/>
</dbReference>
<evidence type="ECO:0000256" key="9">
    <source>
        <dbReference type="ARBA" id="ARBA00023237"/>
    </source>
</evidence>
<dbReference type="SUPFAM" id="SSF56935">
    <property type="entry name" value="Porins"/>
    <property type="match status" value="1"/>
</dbReference>
<dbReference type="GO" id="GO:0038023">
    <property type="term" value="F:signaling receptor activity"/>
    <property type="evidence" value="ECO:0007669"/>
    <property type="project" value="InterPro"/>
</dbReference>
<evidence type="ECO:0000256" key="11">
    <source>
        <dbReference type="RuleBase" id="RU003357"/>
    </source>
</evidence>
<dbReference type="Gene3D" id="2.170.130.10">
    <property type="entry name" value="TonB-dependent receptor, plug domain"/>
    <property type="match status" value="1"/>
</dbReference>
<dbReference type="PROSITE" id="PS52016">
    <property type="entry name" value="TONB_DEPENDENT_REC_3"/>
    <property type="match status" value="1"/>
</dbReference>
<gene>
    <name evidence="14" type="ORF">CR152_21590</name>
</gene>
<evidence type="ECO:0000256" key="3">
    <source>
        <dbReference type="ARBA" id="ARBA00022448"/>
    </source>
</evidence>
<evidence type="ECO:0000259" key="13">
    <source>
        <dbReference type="Pfam" id="PF07715"/>
    </source>
</evidence>
<keyword evidence="7 10" id="KW-0472">Membrane</keyword>
<evidence type="ECO:0000256" key="2">
    <source>
        <dbReference type="ARBA" id="ARBA00009810"/>
    </source>
</evidence>
<feature type="domain" description="TonB-dependent receptor plug" evidence="13">
    <location>
        <begin position="129"/>
        <end position="231"/>
    </location>
</feature>
<dbReference type="PANTHER" id="PTHR32552">
    <property type="entry name" value="FERRICHROME IRON RECEPTOR-RELATED"/>
    <property type="match status" value="1"/>
</dbReference>
<keyword evidence="3 10" id="KW-0813">Transport</keyword>
<reference evidence="14" key="1">
    <citation type="submission" date="2017-10" db="EMBL/GenBank/DDBJ databases">
        <title>Massilia psychrophilum sp. nov., a novel purple-pigmented bacterium isolated from Tianshan glacier, Xinjiang Municipality, China.</title>
        <authorList>
            <person name="Wang H."/>
        </authorList>
    </citation>
    <scope>NUCLEOTIDE SEQUENCE [LARGE SCALE GENOMIC DNA]</scope>
    <source>
        <strain evidence="14">B2</strain>
    </source>
</reference>
<keyword evidence="4 10" id="KW-1134">Transmembrane beta strand</keyword>
<comment type="subcellular location">
    <subcellularLocation>
        <location evidence="1 10">Cell outer membrane</location>
        <topology evidence="1 10">Multi-pass membrane protein</topology>
    </subcellularLocation>
</comment>
<dbReference type="GO" id="GO:0009279">
    <property type="term" value="C:cell outer membrane"/>
    <property type="evidence" value="ECO:0007669"/>
    <property type="project" value="UniProtKB-SubCell"/>
</dbReference>
<dbReference type="NCBIfam" id="TIGR01783">
    <property type="entry name" value="TonB-siderophor"/>
    <property type="match status" value="1"/>
</dbReference>
<dbReference type="CDD" id="cd01347">
    <property type="entry name" value="ligand_gated_channel"/>
    <property type="match status" value="1"/>
</dbReference>
<proteinExistence type="inferred from homology"/>
<dbReference type="EMBL" id="CP024608">
    <property type="protein sequence ID" value="ATQ76822.1"/>
    <property type="molecule type" value="Genomic_DNA"/>
</dbReference>
<evidence type="ECO:0000256" key="7">
    <source>
        <dbReference type="ARBA" id="ARBA00023136"/>
    </source>
</evidence>
<evidence type="ECO:0000313" key="14">
    <source>
        <dbReference type="EMBL" id="ATQ76822.1"/>
    </source>
</evidence>